<evidence type="ECO:0008006" key="3">
    <source>
        <dbReference type="Google" id="ProtNLM"/>
    </source>
</evidence>
<comment type="caution">
    <text evidence="1">The sequence shown here is derived from an EMBL/GenBank/DDBJ whole genome shotgun (WGS) entry which is preliminary data.</text>
</comment>
<organism evidence="1 2">
    <name type="scientific">Dongia sedimenti</name>
    <dbReference type="NCBI Taxonomy" id="3064282"/>
    <lineage>
        <taxon>Bacteria</taxon>
        <taxon>Pseudomonadati</taxon>
        <taxon>Pseudomonadota</taxon>
        <taxon>Alphaproteobacteria</taxon>
        <taxon>Rhodospirillales</taxon>
        <taxon>Dongiaceae</taxon>
        <taxon>Dongia</taxon>
    </lineage>
</organism>
<proteinExistence type="predicted"/>
<dbReference type="Proteomes" id="UP001230156">
    <property type="component" value="Unassembled WGS sequence"/>
</dbReference>
<accession>A0ABU0YPQ7</accession>
<reference evidence="2" key="1">
    <citation type="submission" date="2023-08" db="EMBL/GenBank/DDBJ databases">
        <title>Rhodospirillaceae gen. nov., a novel taxon isolated from the Yangtze River Yuezi River estuary sludge.</title>
        <authorList>
            <person name="Ruan L."/>
        </authorList>
    </citation>
    <scope>NUCLEOTIDE SEQUENCE [LARGE SCALE GENOMIC DNA]</scope>
    <source>
        <strain evidence="2">R-7</strain>
    </source>
</reference>
<sequence length="74" mass="7720">MVNIPYRSIDSLAAERISARLSAMRRTAGAVVLALIAALLLGTLLARLPDGFGGAALHDLVPFDDPLALSTFTA</sequence>
<evidence type="ECO:0000313" key="1">
    <source>
        <dbReference type="EMBL" id="MDQ7249711.1"/>
    </source>
</evidence>
<dbReference type="RefSeq" id="WP_379957957.1">
    <property type="nucleotide sequence ID" value="NZ_JAUYVI010000005.1"/>
</dbReference>
<dbReference type="EMBL" id="JAUYVI010000005">
    <property type="protein sequence ID" value="MDQ7249711.1"/>
    <property type="molecule type" value="Genomic_DNA"/>
</dbReference>
<protein>
    <recommendedName>
        <fullName evidence="3">ABC transporter permease</fullName>
    </recommendedName>
</protein>
<keyword evidence="2" id="KW-1185">Reference proteome</keyword>
<name>A0ABU0YPQ7_9PROT</name>
<gene>
    <name evidence="1" type="ORF">Q8A70_18625</name>
</gene>
<evidence type="ECO:0000313" key="2">
    <source>
        <dbReference type="Proteomes" id="UP001230156"/>
    </source>
</evidence>